<dbReference type="GO" id="GO:0016567">
    <property type="term" value="P:protein ubiquitination"/>
    <property type="evidence" value="ECO:0007669"/>
    <property type="project" value="UniProtKB-UniPathway"/>
</dbReference>
<feature type="domain" description="BTB" evidence="3">
    <location>
        <begin position="19"/>
        <end position="76"/>
    </location>
</feature>
<proteinExistence type="predicted"/>
<dbReference type="UniPathway" id="UPA00143"/>
<dbReference type="Proteomes" id="UP000489600">
    <property type="component" value="Unassembled WGS sequence"/>
</dbReference>
<evidence type="ECO:0000256" key="1">
    <source>
        <dbReference type="ARBA" id="ARBA00002668"/>
    </source>
</evidence>
<evidence type="ECO:0000313" key="5">
    <source>
        <dbReference type="Proteomes" id="UP000489600"/>
    </source>
</evidence>
<dbReference type="InterPro" id="IPR011333">
    <property type="entry name" value="SKP1/BTB/POZ_sf"/>
</dbReference>
<evidence type="ECO:0000313" key="4">
    <source>
        <dbReference type="EMBL" id="VVB05531.1"/>
    </source>
</evidence>
<dbReference type="PROSITE" id="PS50097">
    <property type="entry name" value="BTB"/>
    <property type="match status" value="1"/>
</dbReference>
<dbReference type="InterPro" id="IPR000210">
    <property type="entry name" value="BTB/POZ_dom"/>
</dbReference>
<dbReference type="Gene3D" id="3.30.710.10">
    <property type="entry name" value="Potassium Channel Kv1.1, Chain A"/>
    <property type="match status" value="1"/>
</dbReference>
<gene>
    <name evidence="4" type="ORF">ANE_LOCUS15975</name>
</gene>
<comment type="function">
    <text evidence="1">May act as a substrate-specific adapter of an E3 ubiquitin-protein ligase complex (CUL3-RBX1-BTB) which mediates the ubiquitination and subsequent proteasomal degradation of target proteins.</text>
</comment>
<accession>A0A565BVY8</accession>
<dbReference type="InterPro" id="IPR044784">
    <property type="entry name" value="At1g01640-like"/>
</dbReference>
<name>A0A565BVY8_9BRAS</name>
<dbReference type="AlphaFoldDB" id="A0A565BVY8"/>
<evidence type="ECO:0000256" key="2">
    <source>
        <dbReference type="ARBA" id="ARBA00004906"/>
    </source>
</evidence>
<dbReference type="OrthoDB" id="6359943at2759"/>
<dbReference type="PANTHER" id="PTHR47274:SF1">
    <property type="entry name" value="BTB_POZ DOMAIN CONTAINING PROTEIN, EXPRESSED"/>
    <property type="match status" value="1"/>
</dbReference>
<evidence type="ECO:0000259" key="3">
    <source>
        <dbReference type="PROSITE" id="PS50097"/>
    </source>
</evidence>
<sequence length="145" mass="16520">MDESKKLTVETMRKKGDGADVWFIANDHPDHIPAQKIFLTGASSLFRDMFDLSKSPPKEPINVPDQLETFLEFVYTFGHLPDHKLAQHALALYKAARKHEIPCLQRLCRDKLIASMDSSNAFDLVELADIHSDKILKDEFITTHT</sequence>
<keyword evidence="5" id="KW-1185">Reference proteome</keyword>
<dbReference type="PANTHER" id="PTHR47274">
    <property type="entry name" value="BTB/POZ DOMAIN CONTAINING PROTEIN, EXPRESSED-RELATED"/>
    <property type="match status" value="1"/>
</dbReference>
<dbReference type="Pfam" id="PF00651">
    <property type="entry name" value="BTB"/>
    <property type="match status" value="1"/>
</dbReference>
<dbReference type="EMBL" id="CABITT030000005">
    <property type="protein sequence ID" value="VVB05531.1"/>
    <property type="molecule type" value="Genomic_DNA"/>
</dbReference>
<protein>
    <recommendedName>
        <fullName evidence="3">BTB domain-containing protein</fullName>
    </recommendedName>
</protein>
<comment type="pathway">
    <text evidence="2">Protein modification; protein ubiquitination.</text>
</comment>
<reference evidence="4" key="1">
    <citation type="submission" date="2019-07" db="EMBL/GenBank/DDBJ databases">
        <authorList>
            <person name="Dittberner H."/>
        </authorList>
    </citation>
    <scope>NUCLEOTIDE SEQUENCE [LARGE SCALE GENOMIC DNA]</scope>
</reference>
<organism evidence="4 5">
    <name type="scientific">Arabis nemorensis</name>
    <dbReference type="NCBI Taxonomy" id="586526"/>
    <lineage>
        <taxon>Eukaryota</taxon>
        <taxon>Viridiplantae</taxon>
        <taxon>Streptophyta</taxon>
        <taxon>Embryophyta</taxon>
        <taxon>Tracheophyta</taxon>
        <taxon>Spermatophyta</taxon>
        <taxon>Magnoliopsida</taxon>
        <taxon>eudicotyledons</taxon>
        <taxon>Gunneridae</taxon>
        <taxon>Pentapetalae</taxon>
        <taxon>rosids</taxon>
        <taxon>malvids</taxon>
        <taxon>Brassicales</taxon>
        <taxon>Brassicaceae</taxon>
        <taxon>Arabideae</taxon>
        <taxon>Arabis</taxon>
    </lineage>
</organism>
<comment type="caution">
    <text evidence="4">The sequence shown here is derived from an EMBL/GenBank/DDBJ whole genome shotgun (WGS) entry which is preliminary data.</text>
</comment>
<dbReference type="SMART" id="SM00225">
    <property type="entry name" value="BTB"/>
    <property type="match status" value="1"/>
</dbReference>
<dbReference type="SUPFAM" id="SSF54695">
    <property type="entry name" value="POZ domain"/>
    <property type="match status" value="1"/>
</dbReference>